<dbReference type="InterPro" id="IPR010239">
    <property type="entry name" value="CHP02001"/>
</dbReference>
<dbReference type="Proteomes" id="UP000536746">
    <property type="component" value="Unassembled WGS sequence"/>
</dbReference>
<evidence type="ECO:0000313" key="3">
    <source>
        <dbReference type="EMBL" id="OWY26759.1"/>
    </source>
</evidence>
<gene>
    <name evidence="3" type="ORF">CEJ42_22790</name>
    <name evidence="2" type="ORF">HNO84_22580</name>
</gene>
<evidence type="ECO:0000313" key="4">
    <source>
        <dbReference type="Proteomes" id="UP000197596"/>
    </source>
</evidence>
<dbReference type="NCBIfam" id="TIGR02001">
    <property type="entry name" value="gcw_chp"/>
    <property type="match status" value="1"/>
</dbReference>
<reference evidence="2 5" key="2">
    <citation type="journal article" date="2020" name="Front. Plant Sci.">
        <title>Isolation of Rhizosphere Bacteria That Improve Quality and Water Stress Tolerance in Greenhouse Ornamentals.</title>
        <authorList>
            <person name="Nordstedt N.P."/>
            <person name="Jones M.L."/>
        </authorList>
    </citation>
    <scope>NUCLEOTIDE SEQUENCE [LARGE SCALE GENOMIC DNA]</scope>
    <source>
        <strain evidence="2 5">C6C2</strain>
    </source>
</reference>
<feature type="chain" id="PRO_5012203609" evidence="1">
    <location>
        <begin position="22"/>
        <end position="265"/>
    </location>
</feature>
<dbReference type="AlphaFoldDB" id="A0A2D0B5E0"/>
<keyword evidence="1" id="KW-0732">Signal</keyword>
<name>A0A2D0B5E0_9BURK</name>
<evidence type="ECO:0000313" key="2">
    <source>
        <dbReference type="EMBL" id="NUU04401.1"/>
    </source>
</evidence>
<dbReference type="Pfam" id="PF09694">
    <property type="entry name" value="Gcw_chp"/>
    <property type="match status" value="1"/>
</dbReference>
<dbReference type="Proteomes" id="UP000197596">
    <property type="component" value="Unassembled WGS sequence"/>
</dbReference>
<feature type="signal peptide" evidence="1">
    <location>
        <begin position="1"/>
        <end position="21"/>
    </location>
</feature>
<reference evidence="3 4" key="1">
    <citation type="submission" date="2017-06" db="EMBL/GenBank/DDBJ databases">
        <title>Herbaspirillum phytohormonus sp. nov., isolated from the root nodule of Robinia pseudoacacia in lead-zinc mine.</title>
        <authorList>
            <person name="Fan M."/>
            <person name="Lin Y."/>
        </authorList>
    </citation>
    <scope>NUCLEOTIDE SEQUENCE [LARGE SCALE GENOMIC DNA]</scope>
    <source>
        <strain evidence="3 4">HZ10</strain>
    </source>
</reference>
<protein>
    <submittedName>
        <fullName evidence="3">Uncharacterized protein</fullName>
    </submittedName>
</protein>
<accession>A0A2D0B5E0</accession>
<organism evidence="3 4">
    <name type="scientific">Herbaspirillum robiniae</name>
    <dbReference type="NCBI Taxonomy" id="2014887"/>
    <lineage>
        <taxon>Bacteria</taxon>
        <taxon>Pseudomonadati</taxon>
        <taxon>Pseudomonadota</taxon>
        <taxon>Betaproteobacteria</taxon>
        <taxon>Burkholderiales</taxon>
        <taxon>Oxalobacteraceae</taxon>
        <taxon>Herbaspirillum</taxon>
    </lineage>
</organism>
<proteinExistence type="predicted"/>
<dbReference type="RefSeq" id="WP_079217302.1">
    <property type="nucleotide sequence ID" value="NZ_CP018845.1"/>
</dbReference>
<dbReference type="EMBL" id="JABFMT010000042">
    <property type="protein sequence ID" value="NUU04401.1"/>
    <property type="molecule type" value="Genomic_DNA"/>
</dbReference>
<sequence length="265" mass="28428">MKKLILATAIAASFVSTVARAEDAKPDNEFSFNAAVVNDYRYRGLTQTRFDPALQVGADYTHNPTGLYAGTWLTNIKWIKDAGTNTGTSTKGDIEWDIYGGKRGDIGGGFTYDVGGLYYYYPGNTLANSGAKNANTFELYGQIGYGPAYFKYSHALTNLFGTVDSKNSQYFDLGANIETFYGVMLGLHLGHQTVKGSTNGVSNSQYSYTDWKIGLSKTFEEAAGITLGVAYVGTDLKDGVNVTPTSDGAKNVGKGGVVVSISKTF</sequence>
<evidence type="ECO:0000256" key="1">
    <source>
        <dbReference type="SAM" id="SignalP"/>
    </source>
</evidence>
<evidence type="ECO:0000313" key="5">
    <source>
        <dbReference type="Proteomes" id="UP000536746"/>
    </source>
</evidence>
<keyword evidence="5" id="KW-1185">Reference proteome</keyword>
<dbReference type="OrthoDB" id="9793561at2"/>
<comment type="caution">
    <text evidence="3">The sequence shown here is derived from an EMBL/GenBank/DDBJ whole genome shotgun (WGS) entry which is preliminary data.</text>
</comment>
<dbReference type="EMBL" id="NJGU01000016">
    <property type="protein sequence ID" value="OWY26759.1"/>
    <property type="molecule type" value="Genomic_DNA"/>
</dbReference>